<dbReference type="InterPro" id="IPR019088">
    <property type="entry name" value="CHP02186-rel_TM"/>
</dbReference>
<evidence type="ECO:0008006" key="4">
    <source>
        <dbReference type="Google" id="ProtNLM"/>
    </source>
</evidence>
<dbReference type="Proteomes" id="UP000229498">
    <property type="component" value="Unassembled WGS sequence"/>
</dbReference>
<gene>
    <name evidence="2" type="ORF">CVT23_13275</name>
</gene>
<reference evidence="2 3" key="1">
    <citation type="submission" date="2017-11" db="EMBL/GenBank/DDBJ databases">
        <title>Draft genome sequence of Rhizobiales bacterium SY3-13.</title>
        <authorList>
            <person name="Sun C."/>
        </authorList>
    </citation>
    <scope>NUCLEOTIDE SEQUENCE [LARGE SCALE GENOMIC DNA]</scope>
    <source>
        <strain evidence="2 3">SY3-13</strain>
    </source>
</reference>
<keyword evidence="1" id="KW-0812">Transmembrane</keyword>
<evidence type="ECO:0000313" key="2">
    <source>
        <dbReference type="EMBL" id="PJK29191.1"/>
    </source>
</evidence>
<dbReference type="Pfam" id="PF09608">
    <property type="entry name" value="Alph_Pro_TM"/>
    <property type="match status" value="1"/>
</dbReference>
<organism evidence="2 3">
    <name type="scientific">Minwuia thermotolerans</name>
    <dbReference type="NCBI Taxonomy" id="2056226"/>
    <lineage>
        <taxon>Bacteria</taxon>
        <taxon>Pseudomonadati</taxon>
        <taxon>Pseudomonadota</taxon>
        <taxon>Alphaproteobacteria</taxon>
        <taxon>Minwuiales</taxon>
        <taxon>Minwuiaceae</taxon>
        <taxon>Minwuia</taxon>
    </lineage>
</organism>
<evidence type="ECO:0000313" key="3">
    <source>
        <dbReference type="Proteomes" id="UP000229498"/>
    </source>
</evidence>
<keyword evidence="1" id="KW-1133">Transmembrane helix</keyword>
<comment type="caution">
    <text evidence="2">The sequence shown here is derived from an EMBL/GenBank/DDBJ whole genome shotgun (WGS) entry which is preliminary data.</text>
</comment>
<accession>A0A2M9G0E7</accession>
<keyword evidence="3" id="KW-1185">Reference proteome</keyword>
<keyword evidence="1" id="KW-0472">Membrane</keyword>
<feature type="transmembrane region" description="Helical" evidence="1">
    <location>
        <begin position="27"/>
        <end position="45"/>
    </location>
</feature>
<dbReference type="AlphaFoldDB" id="A0A2M9G0E7"/>
<sequence>MRQAGLRPDRGAIGAVQHRHRRGGRTLIARLILLVGLLTGLAAEAQSPLVSDISSRRIGIDSSFTGTELLLFGSLSQPGDVVIVIKGPPQSLTVRRKERIAGVWVNADAVTYRNVPGFYAVVSNRPLTEIASERVLRRHGIGIENIRVESIEGGATEAGFDAAVKRLRQQNNLFHQDTSGVTILFDRLYRSTIAFPANVPVGSYTTEVYLFQDGSVVSAQTSPILIDKSGIERALFSFAHQWPLFYGLFAVVIAAFAGWGAAQIFRKS</sequence>
<dbReference type="OrthoDB" id="9815212at2"/>
<protein>
    <recommendedName>
        <fullName evidence="4">TIGR02186 family protein</fullName>
    </recommendedName>
</protein>
<dbReference type="EMBL" id="PHIG01000036">
    <property type="protein sequence ID" value="PJK29191.1"/>
    <property type="molecule type" value="Genomic_DNA"/>
</dbReference>
<proteinExistence type="predicted"/>
<feature type="transmembrane region" description="Helical" evidence="1">
    <location>
        <begin position="244"/>
        <end position="265"/>
    </location>
</feature>
<evidence type="ECO:0000256" key="1">
    <source>
        <dbReference type="SAM" id="Phobius"/>
    </source>
</evidence>
<name>A0A2M9G0E7_9PROT</name>